<dbReference type="InterPro" id="IPR050539">
    <property type="entry name" value="ThrE_Dicarb/AminoAcid_Exp"/>
</dbReference>
<feature type="domain" description="Threonine/Serine exporter ThrE" evidence="9">
    <location>
        <begin position="7"/>
        <end position="133"/>
    </location>
</feature>
<keyword evidence="2" id="KW-1003">Cell membrane</keyword>
<protein>
    <submittedName>
        <fullName evidence="10">Putative membrane protein</fullName>
    </submittedName>
</protein>
<dbReference type="EMBL" id="CP002987">
    <property type="protein sequence ID" value="AFA48168.1"/>
    <property type="molecule type" value="Genomic_DNA"/>
</dbReference>
<feature type="transmembrane region" description="Helical" evidence="8">
    <location>
        <begin position="115"/>
        <end position="138"/>
    </location>
</feature>
<keyword evidence="5 8" id="KW-1133">Transmembrane helix</keyword>
<dbReference type="PANTHER" id="PTHR34390:SF1">
    <property type="entry name" value="SUCCINATE TRANSPORTER SUBUNIT YJJB-RELATED"/>
    <property type="match status" value="1"/>
</dbReference>
<evidence type="ECO:0000313" key="10">
    <source>
        <dbReference type="EMBL" id="AFA48168.1"/>
    </source>
</evidence>
<dbReference type="HOGENOM" id="CLU_117642_0_0_9"/>
<dbReference type="RefSeq" id="WP_014355771.1">
    <property type="nucleotide sequence ID" value="NC_016894.1"/>
</dbReference>
<name>H6LF68_ACEWD</name>
<evidence type="ECO:0000256" key="7">
    <source>
        <dbReference type="ARBA" id="ARBA00034125"/>
    </source>
</evidence>
<dbReference type="STRING" id="931626.Awo_c13840"/>
<comment type="subcellular location">
    <subcellularLocation>
        <location evidence="1">Cell membrane</location>
        <topology evidence="1">Multi-pass membrane protein</topology>
    </subcellularLocation>
</comment>
<gene>
    <name evidence="10" type="ordered locus">Awo_c13840</name>
</gene>
<evidence type="ECO:0000313" key="11">
    <source>
        <dbReference type="Proteomes" id="UP000007177"/>
    </source>
</evidence>
<keyword evidence="6 8" id="KW-0472">Membrane</keyword>
<dbReference type="Proteomes" id="UP000007177">
    <property type="component" value="Chromosome"/>
</dbReference>
<dbReference type="eggNOG" id="COG3610">
    <property type="taxonomic scope" value="Bacteria"/>
</dbReference>
<evidence type="ECO:0000259" key="9">
    <source>
        <dbReference type="Pfam" id="PF12821"/>
    </source>
</evidence>
<evidence type="ECO:0000256" key="5">
    <source>
        <dbReference type="ARBA" id="ARBA00022989"/>
    </source>
</evidence>
<evidence type="ECO:0000256" key="3">
    <source>
        <dbReference type="ARBA" id="ARBA00022519"/>
    </source>
</evidence>
<evidence type="ECO:0000256" key="2">
    <source>
        <dbReference type="ARBA" id="ARBA00022475"/>
    </source>
</evidence>
<evidence type="ECO:0000256" key="4">
    <source>
        <dbReference type="ARBA" id="ARBA00022692"/>
    </source>
</evidence>
<sequence length="165" mass="18171">MYYITPCLYAFIASFAFAIIFNIPKNKLLLSALGGMLGQLIYVIFQLIIANDVVLYLLATISIALYAEIMARVTKSPTTIYLAVALIPLVPGGGIYYTMLYFINGETELGVSTGIHTLLVSGALAIGIIIVSSTINLIRKVMIKNSKRKKHKRPPKTKIIFTKKN</sequence>
<dbReference type="KEGG" id="awo:Awo_c13840"/>
<dbReference type="Pfam" id="PF12821">
    <property type="entry name" value="ThrE_2"/>
    <property type="match status" value="1"/>
</dbReference>
<feature type="transmembrane region" description="Helical" evidence="8">
    <location>
        <begin position="43"/>
        <end position="67"/>
    </location>
</feature>
<organism evidence="10 11">
    <name type="scientific">Acetobacterium woodii (strain ATCC 29683 / DSM 1030 / JCM 2381 / KCTC 1655 / WB1)</name>
    <dbReference type="NCBI Taxonomy" id="931626"/>
    <lineage>
        <taxon>Bacteria</taxon>
        <taxon>Bacillati</taxon>
        <taxon>Bacillota</taxon>
        <taxon>Clostridia</taxon>
        <taxon>Eubacteriales</taxon>
        <taxon>Eubacteriaceae</taxon>
        <taxon>Acetobacterium</taxon>
    </lineage>
</organism>
<reference evidence="10 11" key="2">
    <citation type="journal article" date="2012" name="PLoS ONE">
        <title>An ancient pathway combining carbon dioxide fixation with the generation and utilization of a sodium ion gradient for ATP synthesis.</title>
        <authorList>
            <person name="Poehlein A."/>
            <person name="Schmidt S."/>
            <person name="Kaster A.K."/>
            <person name="Goenrich M."/>
            <person name="Vollmers J."/>
            <person name="Thurmer A."/>
            <person name="Bertsch J."/>
            <person name="Schuchmann K."/>
            <person name="Voigt B."/>
            <person name="Hecker M."/>
            <person name="Daniel R."/>
            <person name="Thauer R.K."/>
            <person name="Gottschalk G."/>
            <person name="Muller V."/>
        </authorList>
    </citation>
    <scope>NUCLEOTIDE SEQUENCE [LARGE SCALE GENOMIC DNA]</scope>
    <source>
        <strain evidence="11">ATCC 29683 / DSM 1030 / JCM 2381 / KCTC 1655 / WB1</strain>
    </source>
</reference>
<dbReference type="GO" id="GO:0015744">
    <property type="term" value="P:succinate transport"/>
    <property type="evidence" value="ECO:0007669"/>
    <property type="project" value="TreeGrafter"/>
</dbReference>
<keyword evidence="4 8" id="KW-0812">Transmembrane</keyword>
<reference evidence="11" key="1">
    <citation type="submission" date="2011-07" db="EMBL/GenBank/DDBJ databases">
        <title>Complete genome sequence of Acetobacterium woodii.</title>
        <authorList>
            <person name="Poehlein A."/>
            <person name="Schmidt S."/>
            <person name="Kaster A.-K."/>
            <person name="Goenrich M."/>
            <person name="Vollmers J."/>
            <person name="Thuermer A."/>
            <person name="Gottschalk G."/>
            <person name="Thauer R.K."/>
            <person name="Daniel R."/>
            <person name="Mueller V."/>
        </authorList>
    </citation>
    <scope>NUCLEOTIDE SEQUENCE [LARGE SCALE GENOMIC DNA]</scope>
    <source>
        <strain evidence="11">ATCC 29683 / DSM 1030 / JCM 2381 / KCTC 1655 / WB1</strain>
    </source>
</reference>
<dbReference type="InterPro" id="IPR024528">
    <property type="entry name" value="ThrE_2"/>
</dbReference>
<accession>H6LF68</accession>
<dbReference type="GO" id="GO:0005886">
    <property type="term" value="C:plasma membrane"/>
    <property type="evidence" value="ECO:0007669"/>
    <property type="project" value="UniProtKB-SubCell"/>
</dbReference>
<feature type="transmembrane region" description="Helical" evidence="8">
    <location>
        <begin position="79"/>
        <end position="103"/>
    </location>
</feature>
<feature type="transmembrane region" description="Helical" evidence="8">
    <location>
        <begin position="7"/>
        <end position="23"/>
    </location>
</feature>
<dbReference type="PANTHER" id="PTHR34390">
    <property type="entry name" value="UPF0442 PROTEIN YJJB-RELATED"/>
    <property type="match status" value="1"/>
</dbReference>
<evidence type="ECO:0000256" key="6">
    <source>
        <dbReference type="ARBA" id="ARBA00023136"/>
    </source>
</evidence>
<evidence type="ECO:0000256" key="8">
    <source>
        <dbReference type="SAM" id="Phobius"/>
    </source>
</evidence>
<keyword evidence="11" id="KW-1185">Reference proteome</keyword>
<comment type="similarity">
    <text evidence="7">Belongs to the ThrE exporter (TC 2.A.79) family.</text>
</comment>
<evidence type="ECO:0000256" key="1">
    <source>
        <dbReference type="ARBA" id="ARBA00004651"/>
    </source>
</evidence>
<dbReference type="AlphaFoldDB" id="H6LF68"/>
<keyword evidence="3" id="KW-0997">Cell inner membrane</keyword>
<proteinExistence type="inferred from homology"/>
<dbReference type="OrthoDB" id="9810047at2"/>